<accession>A0A9Q3FHP7</accession>
<feature type="compositionally biased region" description="Low complexity" evidence="1">
    <location>
        <begin position="25"/>
        <end position="36"/>
    </location>
</feature>
<name>A0A9Q3FHP7_9BASI</name>
<comment type="caution">
    <text evidence="2">The sequence shown here is derived from an EMBL/GenBank/DDBJ whole genome shotgun (WGS) entry which is preliminary data.</text>
</comment>
<gene>
    <name evidence="2" type="ORF">O181_076867</name>
</gene>
<reference evidence="2" key="1">
    <citation type="submission" date="2021-03" db="EMBL/GenBank/DDBJ databases">
        <title>Draft genome sequence of rust myrtle Austropuccinia psidii MF-1, a brazilian biotype.</title>
        <authorList>
            <person name="Quecine M.C."/>
            <person name="Pachon D.M.R."/>
            <person name="Bonatelli M.L."/>
            <person name="Correr F.H."/>
            <person name="Franceschini L.M."/>
            <person name="Leite T.F."/>
            <person name="Margarido G.R.A."/>
            <person name="Almeida C.A."/>
            <person name="Ferrarezi J.A."/>
            <person name="Labate C.A."/>
        </authorList>
    </citation>
    <scope>NUCLEOTIDE SEQUENCE</scope>
    <source>
        <strain evidence="2">MF-1</strain>
    </source>
</reference>
<feature type="region of interest" description="Disordered" evidence="1">
    <location>
        <begin position="1"/>
        <end position="44"/>
    </location>
</feature>
<evidence type="ECO:0000313" key="3">
    <source>
        <dbReference type="Proteomes" id="UP000765509"/>
    </source>
</evidence>
<keyword evidence="3" id="KW-1185">Reference proteome</keyword>
<sequence>MWPGRPMLEGPSHDELDGEEAEVVPNSIGNPSNNSPSHPPAKRFQIQIIPSTPRNFQPTLATIPTSIPPASTHSYHTRPSLNPAVRPSPIQKPRNSPIVTSQQLQLVASTSRRREELSPFPFPASQVFQQRDCWPIRATREDQNMASENQDAVAKLFRRVDRNSREVIMYANDRTIPGTSSEEMAAKFSWYEDELIKDFQKTFDNLGRDN</sequence>
<dbReference type="Proteomes" id="UP000765509">
    <property type="component" value="Unassembled WGS sequence"/>
</dbReference>
<organism evidence="2 3">
    <name type="scientific">Austropuccinia psidii MF-1</name>
    <dbReference type="NCBI Taxonomy" id="1389203"/>
    <lineage>
        <taxon>Eukaryota</taxon>
        <taxon>Fungi</taxon>
        <taxon>Dikarya</taxon>
        <taxon>Basidiomycota</taxon>
        <taxon>Pucciniomycotina</taxon>
        <taxon>Pucciniomycetes</taxon>
        <taxon>Pucciniales</taxon>
        <taxon>Sphaerophragmiaceae</taxon>
        <taxon>Austropuccinia</taxon>
    </lineage>
</organism>
<evidence type="ECO:0000256" key="1">
    <source>
        <dbReference type="SAM" id="MobiDB-lite"/>
    </source>
</evidence>
<dbReference type="AlphaFoldDB" id="A0A9Q3FHP7"/>
<proteinExistence type="predicted"/>
<evidence type="ECO:0000313" key="2">
    <source>
        <dbReference type="EMBL" id="MBW0537152.1"/>
    </source>
</evidence>
<dbReference type="EMBL" id="AVOT02041788">
    <property type="protein sequence ID" value="MBW0537152.1"/>
    <property type="molecule type" value="Genomic_DNA"/>
</dbReference>
<dbReference type="OrthoDB" id="2194665at2759"/>
<protein>
    <submittedName>
        <fullName evidence="2">Uncharacterized protein</fullName>
    </submittedName>
</protein>